<keyword evidence="2" id="KW-1185">Reference proteome</keyword>
<organism evidence="1 2">
    <name type="scientific">Pararobbsia silviterrae</name>
    <dbReference type="NCBI Taxonomy" id="1792498"/>
    <lineage>
        <taxon>Bacteria</taxon>
        <taxon>Pseudomonadati</taxon>
        <taxon>Pseudomonadota</taxon>
        <taxon>Betaproteobacteria</taxon>
        <taxon>Burkholderiales</taxon>
        <taxon>Burkholderiaceae</taxon>
        <taxon>Pararobbsia</taxon>
    </lineage>
</organism>
<proteinExistence type="predicted"/>
<gene>
    <name evidence="1" type="ORF">D7S86_20165</name>
</gene>
<protein>
    <submittedName>
        <fullName evidence="1">DUF3348 family protein</fullName>
    </submittedName>
</protein>
<dbReference type="OrthoDB" id="5949373at2"/>
<dbReference type="AlphaFoldDB" id="A0A494XIM5"/>
<accession>A0A494XIM5</accession>
<dbReference type="Proteomes" id="UP000270342">
    <property type="component" value="Unassembled WGS sequence"/>
</dbReference>
<dbReference type="EMBL" id="RBZU01000010">
    <property type="protein sequence ID" value="RKP49612.1"/>
    <property type="molecule type" value="Genomic_DNA"/>
</dbReference>
<evidence type="ECO:0000313" key="1">
    <source>
        <dbReference type="EMBL" id="RKP49612.1"/>
    </source>
</evidence>
<reference evidence="1 2" key="1">
    <citation type="submission" date="2018-10" db="EMBL/GenBank/DDBJ databases">
        <title>Robbsia sp. DHC34, isolated from soil.</title>
        <authorList>
            <person name="Gao Z.-H."/>
            <person name="Qiu L.-H."/>
        </authorList>
    </citation>
    <scope>NUCLEOTIDE SEQUENCE [LARGE SCALE GENOMIC DNA]</scope>
    <source>
        <strain evidence="1 2">DHC34</strain>
    </source>
</reference>
<sequence length="259" mass="27999">MQASSRTVFSGPALVRLLARIASAEVHESGQSVFERLSEWLSWTDAIALSNALDGAPPAAASRARAAGQSAAHDAQDAACAEVRASLARAIADDRVFDMFGRGVSTPTPAFARAASRAPSVSTDAPIDFGVIRQHYVSMQQHMEAKIAELRDRLRRRLATCSESSARLAALDLTMDRAFGERERSLFGAVPTVLEGHFKRLQRAEHDALSDPHALSDAAKPTPGAWLDVFRQDMQSALLAELAIRFQPLEGLLAALRTR</sequence>
<dbReference type="Pfam" id="PF11828">
    <property type="entry name" value="DUF3348"/>
    <property type="match status" value="1"/>
</dbReference>
<evidence type="ECO:0000313" key="2">
    <source>
        <dbReference type="Proteomes" id="UP000270342"/>
    </source>
</evidence>
<name>A0A494XIM5_9BURK</name>
<dbReference type="RefSeq" id="WP_121088660.1">
    <property type="nucleotide sequence ID" value="NZ_RBZU01000010.1"/>
</dbReference>
<dbReference type="InterPro" id="IPR021783">
    <property type="entry name" value="DUF3348"/>
</dbReference>
<comment type="caution">
    <text evidence="1">The sequence shown here is derived from an EMBL/GenBank/DDBJ whole genome shotgun (WGS) entry which is preliminary data.</text>
</comment>